<dbReference type="Proteomes" id="UP000230859">
    <property type="component" value="Unassembled WGS sequence"/>
</dbReference>
<organism evidence="2 3">
    <name type="scientific">Candidatus Abzuiibacterium crystallinum</name>
    <dbReference type="NCBI Taxonomy" id="1974748"/>
    <lineage>
        <taxon>Bacteria</taxon>
        <taxon>Pseudomonadati</taxon>
        <taxon>Candidatus Omnitrophota</taxon>
        <taxon>Candidatus Abzuiibacterium</taxon>
    </lineage>
</organism>
<comment type="caution">
    <text evidence="2">The sequence shown here is derived from an EMBL/GenBank/DDBJ whole genome shotgun (WGS) entry which is preliminary data.</text>
</comment>
<evidence type="ECO:0000313" key="2">
    <source>
        <dbReference type="EMBL" id="PIQ85760.1"/>
    </source>
</evidence>
<reference evidence="2 3" key="1">
    <citation type="submission" date="2017-09" db="EMBL/GenBank/DDBJ databases">
        <title>Depth-based differentiation of microbial function through sediment-hosted aquifers and enrichment of novel symbionts in the deep terrestrial subsurface.</title>
        <authorList>
            <person name="Probst A.J."/>
            <person name="Ladd B."/>
            <person name="Jarett J.K."/>
            <person name="Geller-Mcgrath D.E."/>
            <person name="Sieber C.M."/>
            <person name="Emerson J.B."/>
            <person name="Anantharaman K."/>
            <person name="Thomas B.C."/>
            <person name="Malmstrom R."/>
            <person name="Stieglmeier M."/>
            <person name="Klingl A."/>
            <person name="Woyke T."/>
            <person name="Ryan C.M."/>
            <person name="Banfield J.F."/>
        </authorList>
    </citation>
    <scope>NUCLEOTIDE SEQUENCE [LARGE SCALE GENOMIC DNA]</scope>
    <source>
        <strain evidence="2">CG11_big_fil_rev_8_21_14_0_20_45_26</strain>
    </source>
</reference>
<proteinExistence type="predicted"/>
<evidence type="ECO:0000313" key="3">
    <source>
        <dbReference type="Proteomes" id="UP000230859"/>
    </source>
</evidence>
<evidence type="ECO:0000256" key="1">
    <source>
        <dbReference type="SAM" id="MobiDB-lite"/>
    </source>
</evidence>
<dbReference type="EMBL" id="PCVY01000061">
    <property type="protein sequence ID" value="PIQ85760.1"/>
    <property type="molecule type" value="Genomic_DNA"/>
</dbReference>
<name>A0A2H0LMV1_9BACT</name>
<gene>
    <name evidence="2" type="ORF">COV74_07385</name>
</gene>
<sequence length="96" mass="10869">MNRGTRGHAQEGLTPRIQSNPGSEITLASFGTLPRNDTSKKTSRENRHLAWSYLSQELEELKDNSLYREPKYLDSIDGVHGKVDGKDILLFCSNDY</sequence>
<accession>A0A2H0LMV1</accession>
<feature type="non-terminal residue" evidence="2">
    <location>
        <position position="96"/>
    </location>
</feature>
<dbReference type="AlphaFoldDB" id="A0A2H0LMV1"/>
<protein>
    <submittedName>
        <fullName evidence="2">Uncharacterized protein</fullName>
    </submittedName>
</protein>
<feature type="region of interest" description="Disordered" evidence="1">
    <location>
        <begin position="1"/>
        <end position="44"/>
    </location>
</feature>